<proteinExistence type="predicted"/>
<name>A0A061AH97_RHOTO</name>
<reference evidence="2" key="1">
    <citation type="journal article" date="2014" name="Genome Announc.">
        <title>Draft genome sequence of Rhodosporidium toruloides CECT1137, an oleaginous yeast of biotechnological interest.</title>
        <authorList>
            <person name="Morin N."/>
            <person name="Calcas X."/>
            <person name="Devillers H."/>
            <person name="Durrens P."/>
            <person name="Sherman D.J."/>
            <person name="Nicaud J.-M."/>
            <person name="Neuveglise C."/>
        </authorList>
    </citation>
    <scope>NUCLEOTIDE SEQUENCE</scope>
    <source>
        <strain evidence="2">CECT1137</strain>
    </source>
</reference>
<organism evidence="2">
    <name type="scientific">Rhodotorula toruloides</name>
    <name type="common">Yeast</name>
    <name type="synonym">Rhodosporidium toruloides</name>
    <dbReference type="NCBI Taxonomy" id="5286"/>
    <lineage>
        <taxon>Eukaryota</taxon>
        <taxon>Fungi</taxon>
        <taxon>Dikarya</taxon>
        <taxon>Basidiomycota</taxon>
        <taxon>Pucciniomycotina</taxon>
        <taxon>Microbotryomycetes</taxon>
        <taxon>Sporidiobolales</taxon>
        <taxon>Sporidiobolaceae</taxon>
        <taxon>Rhodotorula</taxon>
    </lineage>
</organism>
<dbReference type="Pfam" id="PF04749">
    <property type="entry name" value="PLAC8"/>
    <property type="match status" value="1"/>
</dbReference>
<dbReference type="EMBL" id="LK052937">
    <property type="protein sequence ID" value="CDR36931.1"/>
    <property type="molecule type" value="Genomic_DNA"/>
</dbReference>
<feature type="region of interest" description="Disordered" evidence="1">
    <location>
        <begin position="1"/>
        <end position="23"/>
    </location>
</feature>
<sequence length="215" mass="23234">MVDKKQHNYQQLAQTEQDAPPTYDDAVSLVTRTGGLVVSQPLATPQMSIAGARNPKSKPVGFDGQRDWNHGLCDCLERPGLTIGACCCPCMVYNDNRTRLTHLYQSGQPAPSPSYCGLSCLLYALAPQVAGIGQMALQCMARFQTRNRYAIRGNAVEDVLVGAFCAPCSLVQESREIEDEEQALRAGVLGTDAPPPTVEGAYRDEVGDEERAVGN</sequence>
<evidence type="ECO:0000313" key="2">
    <source>
        <dbReference type="EMBL" id="CDR36931.1"/>
    </source>
</evidence>
<evidence type="ECO:0000256" key="1">
    <source>
        <dbReference type="SAM" id="MobiDB-lite"/>
    </source>
</evidence>
<feature type="compositionally biased region" description="Basic and acidic residues" evidence="1">
    <location>
        <begin position="201"/>
        <end position="215"/>
    </location>
</feature>
<feature type="region of interest" description="Disordered" evidence="1">
    <location>
        <begin position="185"/>
        <end position="215"/>
    </location>
</feature>
<dbReference type="PANTHER" id="PTHR15907">
    <property type="entry name" value="DUF614 FAMILY PROTEIN-RELATED"/>
    <property type="match status" value="1"/>
</dbReference>
<dbReference type="AlphaFoldDB" id="A0A061AH97"/>
<dbReference type="InterPro" id="IPR006461">
    <property type="entry name" value="PLAC_motif_containing"/>
</dbReference>
<dbReference type="NCBIfam" id="TIGR01571">
    <property type="entry name" value="A_thal_Cys_rich"/>
    <property type="match status" value="1"/>
</dbReference>
<accession>A0A061AH97</accession>
<dbReference type="OrthoDB" id="1045822at2759"/>
<feature type="compositionally biased region" description="Polar residues" evidence="1">
    <location>
        <begin position="8"/>
        <end position="17"/>
    </location>
</feature>
<protein>
    <submittedName>
        <fullName evidence="2">RHTO0S02e08702g1_1</fullName>
    </submittedName>
</protein>
<gene>
    <name evidence="2" type="ORF">RHTO0S_02e08702g</name>
</gene>